<accession>A0ABU9BH85</accession>
<dbReference type="PANTHER" id="PTHR43135:SF3">
    <property type="entry name" value="ALPHA-D-RIBOSE 1-METHYLPHOSPHONATE 5-TRIPHOSPHATE DIPHOSPHATASE"/>
    <property type="match status" value="1"/>
</dbReference>
<dbReference type="Gene3D" id="3.20.20.140">
    <property type="entry name" value="Metal-dependent hydrolases"/>
    <property type="match status" value="1"/>
</dbReference>
<dbReference type="Pfam" id="PF00232">
    <property type="entry name" value="Glyco_hydro_1"/>
    <property type="match status" value="2"/>
</dbReference>
<dbReference type="PANTHER" id="PTHR43135">
    <property type="entry name" value="ALPHA-D-RIBOSE 1-METHYLPHOSPHONATE 5-TRIPHOSPHATE DIPHOSPHATASE"/>
    <property type="match status" value="1"/>
</dbReference>
<dbReference type="InterPro" id="IPR051781">
    <property type="entry name" value="Metallo-dep_Hydrolase"/>
</dbReference>
<dbReference type="InterPro" id="IPR006680">
    <property type="entry name" value="Amidohydro-rel"/>
</dbReference>
<dbReference type="InterPro" id="IPR001360">
    <property type="entry name" value="Glyco_hydro_1"/>
</dbReference>
<evidence type="ECO:0000313" key="2">
    <source>
        <dbReference type="EMBL" id="MEK8029119.1"/>
    </source>
</evidence>
<feature type="domain" description="Amidohydrolase-related" evidence="1">
    <location>
        <begin position="501"/>
        <end position="849"/>
    </location>
</feature>
<comment type="caution">
    <text evidence="2">The sequence shown here is derived from an EMBL/GenBank/DDBJ whole genome shotgun (WGS) entry which is preliminary data.</text>
</comment>
<name>A0ABU9BH85_9BURK</name>
<reference evidence="2 3" key="1">
    <citation type="submission" date="2024-04" db="EMBL/GenBank/DDBJ databases">
        <title>Novel species of the genus Ideonella isolated from streams.</title>
        <authorList>
            <person name="Lu H."/>
        </authorList>
    </citation>
    <scope>NUCLEOTIDE SEQUENCE [LARGE SCALE GENOMIC DNA]</scope>
    <source>
        <strain evidence="2 3">BYS139W</strain>
    </source>
</reference>
<evidence type="ECO:0000313" key="3">
    <source>
        <dbReference type="Proteomes" id="UP001368500"/>
    </source>
</evidence>
<sequence>MTRTFPPQFLWGVATAAHQVEGHNRNSDTWAEELAEGSPYAEPSGASIEHYARYAEDIALIASLGFNTYRFSVEWARIEPEEGRFDADALAHYRAMAECCRDHGMEPVVTLHHFTSPQWLMGLGGWKSERTPELFARYVEQVMGAIGPWVRRVVTLNECNIGVLLHGMFADMGLVPPVGVDVRSWRAPAWREQAARACGTDVARYCSFQMAGDARGVATIGAAHRAARAVIRRVAPHVQVGLSLALSLVQYEEGGEQMAAESWHGNFRQWLPFIDGDDFFGLQNYTRFLYGPRGQLPLPAGSELTGAGYEYAPAALGLVLRQVRRELALPVLITENGYCGEDDARRIQFLDGALAGVHAAMADGVPVLGYTCWTAFDNFEWVFGYAMRFGLIAVDRATQQRSPKPSAHHLGGIARSGRLPAGACPDPLIGNYHDLAPDHRWHPPVPEPGIVFTHVRIFDGSGRAPWPGELRVDGARITAVATEGHQVPRGHARVIDGRGGVLMPGLVEAHAHLTWPSSVEKFVPGMSLPPEELTLTAARNARILLDHGFTSAYSAGALGKRIEPALKDMIDSGGLPGPRLIASSVEREPPNDGMLDPGHVDEHGAGPVNVAAFVAGCKAIGAQAVKFLISGESALKPGASHDLLYTEEELMAAGEAARTHGLWLTGHAHAAAAVKLGVRAGFRVLYHCTYADEEALDLLQSVKDRIFVAPSIGIVQATLDATPPPHIDMTHMKQDASLVLEVQKQLVPELRKRGIRLLPGGDYGFPFNPNGRNARDLELWVRHFGYTPAEALHAATALGGEIMGLGGELGQLREGWLADLLLVDGDPTEDVRILQDRQRLRAIMKDGRWHKAPVAT</sequence>
<dbReference type="Pfam" id="PF01979">
    <property type="entry name" value="Amidohydro_1"/>
    <property type="match status" value="1"/>
</dbReference>
<dbReference type="Gene3D" id="3.20.20.80">
    <property type="entry name" value="Glycosidases"/>
    <property type="match status" value="1"/>
</dbReference>
<protein>
    <submittedName>
        <fullName evidence="2">Family 1 glycosylhydrolase</fullName>
    </submittedName>
</protein>
<gene>
    <name evidence="2" type="ORF">AACH11_24445</name>
</gene>
<keyword evidence="3" id="KW-1185">Reference proteome</keyword>
<dbReference type="EMBL" id="JBBUTF010000041">
    <property type="protein sequence ID" value="MEK8029119.1"/>
    <property type="molecule type" value="Genomic_DNA"/>
</dbReference>
<dbReference type="PRINTS" id="PR00131">
    <property type="entry name" value="GLHYDRLASE1"/>
</dbReference>
<dbReference type="InterPro" id="IPR032466">
    <property type="entry name" value="Metal_Hydrolase"/>
</dbReference>
<dbReference type="Proteomes" id="UP001368500">
    <property type="component" value="Unassembled WGS sequence"/>
</dbReference>
<proteinExistence type="predicted"/>
<dbReference type="InterPro" id="IPR017853">
    <property type="entry name" value="GH"/>
</dbReference>
<dbReference type="RefSeq" id="WP_341376905.1">
    <property type="nucleotide sequence ID" value="NZ_JBBUTF010000041.1"/>
</dbReference>
<dbReference type="SUPFAM" id="SSF51556">
    <property type="entry name" value="Metallo-dependent hydrolases"/>
    <property type="match status" value="1"/>
</dbReference>
<dbReference type="SUPFAM" id="SSF51445">
    <property type="entry name" value="(Trans)glycosidases"/>
    <property type="match status" value="1"/>
</dbReference>
<organism evidence="2 3">
    <name type="scientific">Pseudaquabacterium rugosum</name>
    <dbReference type="NCBI Taxonomy" id="2984194"/>
    <lineage>
        <taxon>Bacteria</taxon>
        <taxon>Pseudomonadati</taxon>
        <taxon>Pseudomonadota</taxon>
        <taxon>Betaproteobacteria</taxon>
        <taxon>Burkholderiales</taxon>
        <taxon>Sphaerotilaceae</taxon>
        <taxon>Pseudaquabacterium</taxon>
    </lineage>
</organism>
<dbReference type="InterPro" id="IPR011059">
    <property type="entry name" value="Metal-dep_hydrolase_composite"/>
</dbReference>
<dbReference type="SUPFAM" id="SSF51338">
    <property type="entry name" value="Composite domain of metallo-dependent hydrolases"/>
    <property type="match status" value="1"/>
</dbReference>
<evidence type="ECO:0000259" key="1">
    <source>
        <dbReference type="Pfam" id="PF01979"/>
    </source>
</evidence>
<dbReference type="Gene3D" id="2.30.40.10">
    <property type="entry name" value="Urease, subunit C, domain 1"/>
    <property type="match status" value="1"/>
</dbReference>